<dbReference type="CDD" id="cd03443">
    <property type="entry name" value="PaaI_thioesterase"/>
    <property type="match status" value="1"/>
</dbReference>
<dbReference type="InterPro" id="IPR006683">
    <property type="entry name" value="Thioestr_dom"/>
</dbReference>
<evidence type="ECO:0000313" key="4">
    <source>
        <dbReference type="Proteomes" id="UP001595528"/>
    </source>
</evidence>
<dbReference type="EC" id="3.1.2.-" evidence="3"/>
<protein>
    <submittedName>
        <fullName evidence="3">PaaI family thioesterase</fullName>
        <ecNumber evidence="3">3.1.2.-</ecNumber>
    </submittedName>
</protein>
<dbReference type="EMBL" id="JBHRTR010000026">
    <property type="protein sequence ID" value="MFC3227983.1"/>
    <property type="molecule type" value="Genomic_DNA"/>
</dbReference>
<reference evidence="4" key="1">
    <citation type="journal article" date="2019" name="Int. J. Syst. Evol. Microbiol.">
        <title>The Global Catalogue of Microorganisms (GCM) 10K type strain sequencing project: providing services to taxonomists for standard genome sequencing and annotation.</title>
        <authorList>
            <consortium name="The Broad Institute Genomics Platform"/>
            <consortium name="The Broad Institute Genome Sequencing Center for Infectious Disease"/>
            <person name="Wu L."/>
            <person name="Ma J."/>
        </authorList>
    </citation>
    <scope>NUCLEOTIDE SEQUENCE [LARGE SCALE GENOMIC DNA]</scope>
    <source>
        <strain evidence="4">KCTC 42964</strain>
    </source>
</reference>
<proteinExistence type="predicted"/>
<dbReference type="Gene3D" id="3.10.129.10">
    <property type="entry name" value="Hotdog Thioesterase"/>
    <property type="match status" value="1"/>
</dbReference>
<keyword evidence="3" id="KW-0378">Hydrolase</keyword>
<dbReference type="Pfam" id="PF03061">
    <property type="entry name" value="4HBT"/>
    <property type="match status" value="1"/>
</dbReference>
<dbReference type="InterPro" id="IPR029069">
    <property type="entry name" value="HotDog_dom_sf"/>
</dbReference>
<feature type="compositionally biased region" description="Pro residues" evidence="1">
    <location>
        <begin position="164"/>
        <end position="173"/>
    </location>
</feature>
<gene>
    <name evidence="3" type="ORF">ACFOGJ_12115</name>
</gene>
<sequence length="182" mass="18933">MTDQNPISAGPPPGFHRLEMPRGFISVNGPLYMRQDPGDASAGIAPSVALGMLVEAKHGNPRGVCHGGMMMTFADILLAIVVRHAEPQLGMMPTVSMSTDFLAGAPVGSFLTGTGRLLKRTRKLAFAEGRVMAGETLALRVSGILKIPSRPLVPADRLPAGAGHPPPPSPPNDDGPMAEGLS</sequence>
<dbReference type="GO" id="GO:0016787">
    <property type="term" value="F:hydrolase activity"/>
    <property type="evidence" value="ECO:0007669"/>
    <property type="project" value="UniProtKB-KW"/>
</dbReference>
<evidence type="ECO:0000313" key="3">
    <source>
        <dbReference type="EMBL" id="MFC3227983.1"/>
    </source>
</evidence>
<dbReference type="Proteomes" id="UP001595528">
    <property type="component" value="Unassembled WGS sequence"/>
</dbReference>
<evidence type="ECO:0000256" key="1">
    <source>
        <dbReference type="SAM" id="MobiDB-lite"/>
    </source>
</evidence>
<feature type="region of interest" description="Disordered" evidence="1">
    <location>
        <begin position="155"/>
        <end position="182"/>
    </location>
</feature>
<keyword evidence="4" id="KW-1185">Reference proteome</keyword>
<dbReference type="SUPFAM" id="SSF54637">
    <property type="entry name" value="Thioesterase/thiol ester dehydrase-isomerase"/>
    <property type="match status" value="1"/>
</dbReference>
<feature type="domain" description="Thioesterase" evidence="2">
    <location>
        <begin position="63"/>
        <end position="135"/>
    </location>
</feature>
<evidence type="ECO:0000259" key="2">
    <source>
        <dbReference type="Pfam" id="PF03061"/>
    </source>
</evidence>
<name>A0ABV7KZY9_9PROT</name>
<comment type="caution">
    <text evidence="3">The sequence shown here is derived from an EMBL/GenBank/DDBJ whole genome shotgun (WGS) entry which is preliminary data.</text>
</comment>
<organism evidence="3 4">
    <name type="scientific">Marinibaculum pumilum</name>
    <dbReference type="NCBI Taxonomy" id="1766165"/>
    <lineage>
        <taxon>Bacteria</taxon>
        <taxon>Pseudomonadati</taxon>
        <taxon>Pseudomonadota</taxon>
        <taxon>Alphaproteobacteria</taxon>
        <taxon>Rhodospirillales</taxon>
        <taxon>Rhodospirillaceae</taxon>
        <taxon>Marinibaculum</taxon>
    </lineage>
</organism>
<accession>A0ABV7KZY9</accession>
<dbReference type="RefSeq" id="WP_379900657.1">
    <property type="nucleotide sequence ID" value="NZ_JBHRTR010000026.1"/>
</dbReference>